<gene>
    <name evidence="1" type="ORF">LDC_1205</name>
</gene>
<dbReference type="EMBL" id="ADZX01000407">
    <property type="protein sequence ID" value="EFK96764.1"/>
    <property type="molecule type" value="Genomic_DNA"/>
</dbReference>
<reference evidence="1" key="2">
    <citation type="journal article" date="2011" name="Microb. Ecol.">
        <title>Taxonomic and Functional Metagenomic Profiling of the Microbial Community in the Anoxic Sediment of a Sub-saline Shallow Lake (Laguna de Carrizo, Central Spain).</title>
        <authorList>
            <person name="Ferrer M."/>
            <person name="Guazzaroni M.E."/>
            <person name="Richter M."/>
            <person name="Garcia-Salamanca A."/>
            <person name="Yarza P."/>
            <person name="Suarez-Suarez A."/>
            <person name="Solano J."/>
            <person name="Alcaide M."/>
            <person name="van Dillewijn P."/>
            <person name="Molina-Henares M.A."/>
            <person name="Lopez-Cortes N."/>
            <person name="Al-Ramahi Y."/>
            <person name="Guerrero C."/>
            <person name="Acosta A."/>
            <person name="de Eugenio L.I."/>
            <person name="Martinez V."/>
            <person name="Marques S."/>
            <person name="Rojo F."/>
            <person name="Santero E."/>
            <person name="Genilloud O."/>
            <person name="Perez-Perez J."/>
            <person name="Rossello-Mora R."/>
            <person name="Ramos J.L."/>
        </authorList>
    </citation>
    <scope>NUCLEOTIDE SEQUENCE</scope>
</reference>
<comment type="caution">
    <text evidence="1">The sequence shown here is derived from an EMBL/GenBank/DDBJ whole genome shotgun (WGS) entry which is preliminary data.</text>
</comment>
<evidence type="ECO:0000313" key="1">
    <source>
        <dbReference type="EMBL" id="EFK96764.1"/>
    </source>
</evidence>
<name>D9PI51_9ZZZZ</name>
<dbReference type="AlphaFoldDB" id="D9PI51"/>
<proteinExistence type="predicted"/>
<sequence>MRYGDHMSRLEQIEKSIEALSDEEMKAFGAWFDTLRGQRWDRQIEQDAANGKLDALANEALAEFRTGGARRI</sequence>
<protein>
    <submittedName>
        <fullName evidence="1">Uncharacterized protein</fullName>
    </submittedName>
</protein>
<accession>D9PI51</accession>
<reference evidence="1" key="1">
    <citation type="submission" date="2010-07" db="EMBL/GenBank/DDBJ databases">
        <authorList>
            <consortium name="CONSOLIDER consortium CSD2007-00005"/>
            <person name="Guazzaroni M.-E."/>
            <person name="Richter M."/>
            <person name="Garcia-Salamanca A."/>
            <person name="Yarza P."/>
            <person name="Ferrer M."/>
        </authorList>
    </citation>
    <scope>NUCLEOTIDE SEQUENCE</scope>
</reference>
<organism evidence="1">
    <name type="scientific">sediment metagenome</name>
    <dbReference type="NCBI Taxonomy" id="749907"/>
    <lineage>
        <taxon>unclassified sequences</taxon>
        <taxon>metagenomes</taxon>
        <taxon>ecological metagenomes</taxon>
    </lineage>
</organism>